<evidence type="ECO:0000313" key="2">
    <source>
        <dbReference type="Proteomes" id="UP000001968"/>
    </source>
</evidence>
<accession>Q0AU26</accession>
<evidence type="ECO:0000313" key="1">
    <source>
        <dbReference type="EMBL" id="ABI69778.1"/>
    </source>
</evidence>
<protein>
    <submittedName>
        <fullName evidence="1">Uncharacterized protein</fullName>
    </submittedName>
</protein>
<dbReference type="STRING" id="335541.Swol_2489"/>
<dbReference type="InterPro" id="IPR014060">
    <property type="entry name" value="PglZ"/>
</dbReference>
<proteinExistence type="predicted"/>
<dbReference type="NCBIfam" id="TIGR02687">
    <property type="entry name" value="BREX-1 system phosphatase PglZ type A"/>
    <property type="match status" value="1"/>
</dbReference>
<reference evidence="2" key="1">
    <citation type="journal article" date="2010" name="Environ. Microbiol.">
        <title>The genome of Syntrophomonas wolfei: new insights into syntrophic metabolism and biohydrogen production.</title>
        <authorList>
            <person name="Sieber J.R."/>
            <person name="Sims D.R."/>
            <person name="Han C."/>
            <person name="Kim E."/>
            <person name="Lykidis A."/>
            <person name="Lapidus A.L."/>
            <person name="McDonnald E."/>
            <person name="Rohlin L."/>
            <person name="Culley D.E."/>
            <person name="Gunsalus R."/>
            <person name="McInerney M.J."/>
        </authorList>
    </citation>
    <scope>NUCLEOTIDE SEQUENCE [LARGE SCALE GENOMIC DNA]</scope>
    <source>
        <strain evidence="2">DSM 2245B / Goettingen</strain>
    </source>
</reference>
<gene>
    <name evidence="1" type="ordered locus">Swol_2489</name>
</gene>
<dbReference type="InterPro" id="IPR017850">
    <property type="entry name" value="Alkaline_phosphatase_core_sf"/>
</dbReference>
<dbReference type="Pfam" id="PF08665">
    <property type="entry name" value="PglZ"/>
    <property type="match status" value="1"/>
</dbReference>
<dbReference type="SUPFAM" id="SSF53649">
    <property type="entry name" value="Alkaline phosphatase-like"/>
    <property type="match status" value="1"/>
</dbReference>
<sequence>MEREQIEQSLNKKFEEALRPGEKRKIIFWYDSEGQFADLINELHLQPARVHQLTGHNYFYTKYLLEVDDTESNYLIYANHRPARDEDNWLIDTYLYSYEFYADRLLLQMEELGIPLSLRPQVKHYEKFFKNAERRKRLAGYREWGHAPGIPRTGNVTHGEDDVSKDASYDEATLEIAMMSALCGLKYPDQQEVYKKVLGSGLEEQNNRFLSDIKRFMDEEVFWKHAGRYFGYTREEHSLPKLAAHILINSLRRILDDKHLQPLQEYLADPGKGNCIYFVDHWMNNQTDNDRYETLSGAVDRTMGIAGRIEDIPVEELGECDGFECFDQRILGYIQESIGNQVENYDFCLNLIKARRTKHWYQKYENIYEALYHLLKIMDLKKTLAPIPMVGVKELWEGYAQNYFLVDYHYRNFYWHYDQNPVEFLKPLRALVENIYSNWFLQELGTAWSHALESNPPGWQVDGVTRQQNFYKREIEPMINGGERCFVIISDALRYEVAVDIAIRLNQETLATVSLDTMLGVLPSTTPYGMAALLPHRGLRLNQNQQVLADNRKTDSLQEREQVLQNWVSDAVATHCQTLIDMNKEARRELVKGKKLIYIYHDSIDATGHTAATEVKVFDAVGQSREEIYRLIRLIRDDLGGVNIFVTADHGFLYRRDPLPESDKMKKETVAAFAEKRRYLLSYKEVESEALMRFKPDYISSEEGALWVYVPRSAIRFKVQGAGANFVHGGAALQEVMVPLIKYKALRGSNRRKKEENKVKVKLTNESRKISNTLFSLEFFQSEKVDEEHLPRTVEVYMEDENGKIISNREILIVDKRSDKPAERSHKAKLTLKTGPYDKQKDYFLIVRDADTELIEEKIPFKINIAFSSDFDL</sequence>
<dbReference type="AlphaFoldDB" id="Q0AU26"/>
<dbReference type="eggNOG" id="COG1524">
    <property type="taxonomic scope" value="Bacteria"/>
</dbReference>
<dbReference type="OrthoDB" id="9769734at2"/>
<dbReference type="Proteomes" id="UP000001968">
    <property type="component" value="Chromosome"/>
</dbReference>
<organism evidence="1 2">
    <name type="scientific">Syntrophomonas wolfei subsp. wolfei (strain DSM 2245B / Goettingen)</name>
    <dbReference type="NCBI Taxonomy" id="335541"/>
    <lineage>
        <taxon>Bacteria</taxon>
        <taxon>Bacillati</taxon>
        <taxon>Bacillota</taxon>
        <taxon>Clostridia</taxon>
        <taxon>Eubacteriales</taxon>
        <taxon>Syntrophomonadaceae</taxon>
        <taxon>Syntrophomonas</taxon>
    </lineage>
</organism>
<dbReference type="KEGG" id="swo:Swol_2489"/>
<name>Q0AU26_SYNWW</name>
<dbReference type="RefSeq" id="WP_011641860.1">
    <property type="nucleotide sequence ID" value="NC_008346.1"/>
</dbReference>
<dbReference type="HOGENOM" id="CLU_017500_0_0_9"/>
<keyword evidence="2" id="KW-1185">Reference proteome</keyword>
<dbReference type="EMBL" id="CP000448">
    <property type="protein sequence ID" value="ABI69778.1"/>
    <property type="molecule type" value="Genomic_DNA"/>
</dbReference>
<dbReference type="Gene3D" id="3.40.720.10">
    <property type="entry name" value="Alkaline Phosphatase, subunit A"/>
    <property type="match status" value="1"/>
</dbReference>